<evidence type="ECO:0000259" key="8">
    <source>
        <dbReference type="PROSITE" id="PS51330"/>
    </source>
</evidence>
<proteinExistence type="inferred from homology"/>
<dbReference type="PRINTS" id="PR00070">
    <property type="entry name" value="DHFR"/>
</dbReference>
<evidence type="ECO:0000256" key="5">
    <source>
        <dbReference type="ARBA" id="ARBA00022857"/>
    </source>
</evidence>
<dbReference type="PROSITE" id="PS51330">
    <property type="entry name" value="DHFR_2"/>
    <property type="match status" value="1"/>
</dbReference>
<name>A0ABP0ZW00_9ASCO</name>
<organism evidence="9 10">
    <name type="scientific">Lodderomyces beijingensis</name>
    <dbReference type="NCBI Taxonomy" id="1775926"/>
    <lineage>
        <taxon>Eukaryota</taxon>
        <taxon>Fungi</taxon>
        <taxon>Dikarya</taxon>
        <taxon>Ascomycota</taxon>
        <taxon>Saccharomycotina</taxon>
        <taxon>Pichiomycetes</taxon>
        <taxon>Debaryomycetaceae</taxon>
        <taxon>Candida/Lodderomyces clade</taxon>
        <taxon>Lodderomyces</taxon>
    </lineage>
</organism>
<evidence type="ECO:0000256" key="7">
    <source>
        <dbReference type="RuleBase" id="RU004474"/>
    </source>
</evidence>
<dbReference type="CDD" id="cd00209">
    <property type="entry name" value="DHFR"/>
    <property type="match status" value="1"/>
</dbReference>
<dbReference type="GeneID" id="92211322"/>
<dbReference type="Gene3D" id="3.40.430.10">
    <property type="entry name" value="Dihydrofolate Reductase, subunit A"/>
    <property type="match status" value="1"/>
</dbReference>
<dbReference type="PROSITE" id="PS00075">
    <property type="entry name" value="DHFR_1"/>
    <property type="match status" value="1"/>
</dbReference>
<reference evidence="9 10" key="1">
    <citation type="submission" date="2024-03" db="EMBL/GenBank/DDBJ databases">
        <authorList>
            <person name="Brejova B."/>
        </authorList>
    </citation>
    <scope>NUCLEOTIDE SEQUENCE [LARGE SCALE GENOMIC DNA]</scope>
    <source>
        <strain evidence="9 10">CBS 14171</strain>
    </source>
</reference>
<dbReference type="EC" id="1.5.1.3" evidence="2"/>
<evidence type="ECO:0000313" key="10">
    <source>
        <dbReference type="Proteomes" id="UP001497383"/>
    </source>
</evidence>
<feature type="domain" description="DHFR" evidence="8">
    <location>
        <begin position="5"/>
        <end position="193"/>
    </location>
</feature>
<dbReference type="InterPro" id="IPR012259">
    <property type="entry name" value="DHFR"/>
</dbReference>
<evidence type="ECO:0000256" key="4">
    <source>
        <dbReference type="ARBA" id="ARBA00022563"/>
    </source>
</evidence>
<protein>
    <recommendedName>
        <fullName evidence="3">Dihydrofolate reductase</fullName>
        <ecNumber evidence="2">1.5.1.3</ecNumber>
    </recommendedName>
</protein>
<dbReference type="Proteomes" id="UP001497383">
    <property type="component" value="Chromosome 8"/>
</dbReference>
<gene>
    <name evidence="9" type="ORF">LODBEIA_P61260</name>
</gene>
<keyword evidence="6" id="KW-0560">Oxidoreductase</keyword>
<keyword evidence="4" id="KW-0554">One-carbon metabolism</keyword>
<evidence type="ECO:0000256" key="3">
    <source>
        <dbReference type="ARBA" id="ARBA00018886"/>
    </source>
</evidence>
<evidence type="ECO:0000256" key="6">
    <source>
        <dbReference type="ARBA" id="ARBA00023002"/>
    </source>
</evidence>
<dbReference type="Pfam" id="PF00186">
    <property type="entry name" value="DHFR_1"/>
    <property type="match status" value="1"/>
</dbReference>
<keyword evidence="5" id="KW-0521">NADP</keyword>
<evidence type="ECO:0000256" key="2">
    <source>
        <dbReference type="ARBA" id="ARBA00012856"/>
    </source>
</evidence>
<sequence>MKKPTVSVIVAALKPSFGIGNKGGLPWKLGKEMAYFKRVTTRTAQAGAINAVIMGRKTWDSIPPRFKPLPDRINVVLSRSFENRQVDERLIHANSIESALSFLSARPVEKVFIIGGAEIYNEVIKGHLVDYLLITEIEHVDDSPVEMDTFLEFDMHEWVKLPDGDLVDFTGEESVEKDINENGFIYNYTLWARK</sequence>
<dbReference type="SUPFAM" id="SSF53597">
    <property type="entry name" value="Dihydrofolate reductase-like"/>
    <property type="match status" value="1"/>
</dbReference>
<comment type="pathway">
    <text evidence="1">Cofactor biosynthesis; tetrahydrofolate biosynthesis; 5,6,7,8-tetrahydrofolate from 7,8-dihydrofolate: step 1/1.</text>
</comment>
<dbReference type="PANTHER" id="PTHR48069">
    <property type="entry name" value="DIHYDROFOLATE REDUCTASE"/>
    <property type="match status" value="1"/>
</dbReference>
<keyword evidence="10" id="KW-1185">Reference proteome</keyword>
<dbReference type="RefSeq" id="XP_066833064.1">
    <property type="nucleotide sequence ID" value="XM_066976535.1"/>
</dbReference>
<dbReference type="InterPro" id="IPR001796">
    <property type="entry name" value="DHFR_dom"/>
</dbReference>
<dbReference type="EMBL" id="OZ022412">
    <property type="protein sequence ID" value="CAK9442383.1"/>
    <property type="molecule type" value="Genomic_DNA"/>
</dbReference>
<dbReference type="InterPro" id="IPR024072">
    <property type="entry name" value="DHFR-like_dom_sf"/>
</dbReference>
<accession>A0ABP0ZW00</accession>
<dbReference type="InterPro" id="IPR017925">
    <property type="entry name" value="DHFR_CS"/>
</dbReference>
<evidence type="ECO:0000256" key="1">
    <source>
        <dbReference type="ARBA" id="ARBA00004903"/>
    </source>
</evidence>
<dbReference type="PANTHER" id="PTHR48069:SF3">
    <property type="entry name" value="DIHYDROFOLATE REDUCTASE"/>
    <property type="match status" value="1"/>
</dbReference>
<evidence type="ECO:0000313" key="9">
    <source>
        <dbReference type="EMBL" id="CAK9442383.1"/>
    </source>
</evidence>
<comment type="similarity">
    <text evidence="7">Belongs to the dihydrofolate reductase family.</text>
</comment>